<protein>
    <recommendedName>
        <fullName evidence="4">Plastocyanin-like domain-containing protein</fullName>
    </recommendedName>
</protein>
<gene>
    <name evidence="5" type="ORF">NJB1907Z4_C48920</name>
</gene>
<dbReference type="GO" id="GO:0005507">
    <property type="term" value="F:copper ion binding"/>
    <property type="evidence" value="ECO:0007669"/>
    <property type="project" value="InterPro"/>
</dbReference>
<keyword evidence="2" id="KW-0560">Oxidoreductase</keyword>
<reference evidence="5" key="1">
    <citation type="submission" date="2022-06" db="EMBL/GenBank/DDBJ databases">
        <title>Complete genome sequence of Mycobacterium pseudoshottsii NJB1907-Z4.</title>
        <authorList>
            <person name="Komine T."/>
            <person name="Fukano H."/>
            <person name="Wada S."/>
        </authorList>
    </citation>
    <scope>NUCLEOTIDE SEQUENCE</scope>
    <source>
        <strain evidence="5">NJB1907-Z4</strain>
    </source>
</reference>
<dbReference type="InterPro" id="IPR011707">
    <property type="entry name" value="Cu-oxidase-like_N"/>
</dbReference>
<dbReference type="SUPFAM" id="SSF49503">
    <property type="entry name" value="Cupredoxins"/>
    <property type="match status" value="1"/>
</dbReference>
<proteinExistence type="predicted"/>
<evidence type="ECO:0000256" key="1">
    <source>
        <dbReference type="ARBA" id="ARBA00022723"/>
    </source>
</evidence>
<dbReference type="PROSITE" id="PS51318">
    <property type="entry name" value="TAT"/>
    <property type="match status" value="1"/>
</dbReference>
<dbReference type="Proteomes" id="UP001058626">
    <property type="component" value="Chromosome"/>
</dbReference>
<evidence type="ECO:0000313" key="5">
    <source>
        <dbReference type="EMBL" id="BDN84677.1"/>
    </source>
</evidence>
<dbReference type="InterPro" id="IPR006311">
    <property type="entry name" value="TAT_signal"/>
</dbReference>
<dbReference type="GO" id="GO:0016491">
    <property type="term" value="F:oxidoreductase activity"/>
    <property type="evidence" value="ECO:0007669"/>
    <property type="project" value="UniProtKB-KW"/>
</dbReference>
<keyword evidence="3" id="KW-0186">Copper</keyword>
<keyword evidence="1" id="KW-0479">Metal-binding</keyword>
<evidence type="ECO:0000256" key="3">
    <source>
        <dbReference type="ARBA" id="ARBA00023008"/>
    </source>
</evidence>
<sequence length="159" mass="16342">MPVLPTGGHPFGSAQLSRRGFIGAGIAGGLALAGCDHSQTTQTGETAMADAIAAAERARPHTGRTVTASLTPQQAQIDLGGPVVQTLAFGNTVPGPLIRASVGDEVVVAVSNRLDRATSVHWHGIALRNDMDGAEPANPNIGADQDFTYRFSVPNAGTY</sequence>
<dbReference type="EMBL" id="AP026367">
    <property type="protein sequence ID" value="BDN84677.1"/>
    <property type="molecule type" value="Genomic_DNA"/>
</dbReference>
<keyword evidence="6" id="KW-1185">Reference proteome</keyword>
<organism evidence="5 6">
    <name type="scientific">Mycobacterium pseudoshottsii</name>
    <dbReference type="NCBI Taxonomy" id="265949"/>
    <lineage>
        <taxon>Bacteria</taxon>
        <taxon>Bacillati</taxon>
        <taxon>Actinomycetota</taxon>
        <taxon>Actinomycetes</taxon>
        <taxon>Mycobacteriales</taxon>
        <taxon>Mycobacteriaceae</taxon>
        <taxon>Mycobacterium</taxon>
        <taxon>Mycobacterium ulcerans group</taxon>
    </lineage>
</organism>
<dbReference type="PANTHER" id="PTHR11709:SF394">
    <property type="entry name" value="FI03373P-RELATED"/>
    <property type="match status" value="1"/>
</dbReference>
<name>A0A9N7LWN7_9MYCO</name>
<evidence type="ECO:0000256" key="2">
    <source>
        <dbReference type="ARBA" id="ARBA00023002"/>
    </source>
</evidence>
<feature type="domain" description="Plastocyanin-like" evidence="4">
    <location>
        <begin position="81"/>
        <end position="159"/>
    </location>
</feature>
<dbReference type="AlphaFoldDB" id="A0A9N7LWN7"/>
<dbReference type="PANTHER" id="PTHR11709">
    <property type="entry name" value="MULTI-COPPER OXIDASE"/>
    <property type="match status" value="1"/>
</dbReference>
<evidence type="ECO:0000313" key="6">
    <source>
        <dbReference type="Proteomes" id="UP001058626"/>
    </source>
</evidence>
<evidence type="ECO:0000259" key="4">
    <source>
        <dbReference type="Pfam" id="PF07732"/>
    </source>
</evidence>
<dbReference type="InterPro" id="IPR045087">
    <property type="entry name" value="Cu-oxidase_fam"/>
</dbReference>
<dbReference type="Gene3D" id="2.60.40.420">
    <property type="entry name" value="Cupredoxins - blue copper proteins"/>
    <property type="match status" value="1"/>
</dbReference>
<dbReference type="Pfam" id="PF07732">
    <property type="entry name" value="Cu-oxidase_3"/>
    <property type="match status" value="1"/>
</dbReference>
<dbReference type="InterPro" id="IPR008972">
    <property type="entry name" value="Cupredoxin"/>
</dbReference>
<accession>A0A9N7LWN7</accession>